<keyword evidence="2" id="KW-1185">Reference proteome</keyword>
<evidence type="ECO:0000313" key="1">
    <source>
        <dbReference type="EMBL" id="CEI61362.1"/>
    </source>
</evidence>
<dbReference type="Gene3D" id="2.60.120.260">
    <property type="entry name" value="Galactose-binding domain-like"/>
    <property type="match status" value="1"/>
</dbReference>
<organism evidence="1 2">
    <name type="scientific">Fusarium venenatum</name>
    <dbReference type="NCBI Taxonomy" id="56646"/>
    <lineage>
        <taxon>Eukaryota</taxon>
        <taxon>Fungi</taxon>
        <taxon>Dikarya</taxon>
        <taxon>Ascomycota</taxon>
        <taxon>Pezizomycotina</taxon>
        <taxon>Sordariomycetes</taxon>
        <taxon>Hypocreomycetidae</taxon>
        <taxon>Hypocreales</taxon>
        <taxon>Nectriaceae</taxon>
        <taxon>Fusarium</taxon>
    </lineage>
</organism>
<dbReference type="AlphaFoldDB" id="A0A2L2SV00"/>
<name>A0A2L2SV00_9HYPO</name>
<evidence type="ECO:0000313" key="2">
    <source>
        <dbReference type="Proteomes" id="UP000245910"/>
    </source>
</evidence>
<dbReference type="OrthoDB" id="5102593at2759"/>
<reference evidence="2" key="1">
    <citation type="submission" date="2014-10" db="EMBL/GenBank/DDBJ databases">
        <authorList>
            <person name="King R."/>
        </authorList>
    </citation>
    <scope>NUCLEOTIDE SEQUENCE [LARGE SCALE GENOMIC DNA]</scope>
    <source>
        <strain evidence="2">A3/5</strain>
    </source>
</reference>
<dbReference type="EMBL" id="LN649230">
    <property type="protein sequence ID" value="CEI61362.1"/>
    <property type="molecule type" value="Genomic_DNA"/>
</dbReference>
<protein>
    <submittedName>
        <fullName evidence="1">Uncharacterized protein</fullName>
    </submittedName>
</protein>
<dbReference type="Proteomes" id="UP000245910">
    <property type="component" value="Chromosome II"/>
</dbReference>
<proteinExistence type="predicted"/>
<sequence>MPQDGPLSIITTGFRSGSQAGSFVAEAPSSVPDFLGIEQTISSSSLEAGKSYKLSAWYLLAQSDCLGNPFLLCGYGWQNLAVTAPLVQNTDYSQSDVTCSWTQDQLDAGPNIQISGFNIDVNIDNVILEKVVQQRTNNGGIVKKKN</sequence>
<accession>A0A2L2SV00</accession>